<dbReference type="Proteomes" id="UP000327000">
    <property type="component" value="Unassembled WGS sequence"/>
</dbReference>
<proteinExistence type="predicted"/>
<reference evidence="1 2" key="1">
    <citation type="journal article" date="2019" name="Microb. Cell Fact.">
        <title>Exploring novel herbicidin analogues by transcriptional regulator overexpression and MS/MS molecular networking.</title>
        <authorList>
            <person name="Shi Y."/>
            <person name="Gu R."/>
            <person name="Li Y."/>
            <person name="Wang X."/>
            <person name="Ren W."/>
            <person name="Li X."/>
            <person name="Wang L."/>
            <person name="Xie Y."/>
            <person name="Hong B."/>
        </authorList>
    </citation>
    <scope>NUCLEOTIDE SEQUENCE [LARGE SCALE GENOMIC DNA]</scope>
    <source>
        <strain evidence="1 2">US-43</strain>
    </source>
</reference>
<keyword evidence="2" id="KW-1185">Reference proteome</keyword>
<dbReference type="EMBL" id="VOKX01000009">
    <property type="protein sequence ID" value="KAB7850051.1"/>
    <property type="molecule type" value="Genomic_DNA"/>
</dbReference>
<dbReference type="OrthoDB" id="4143931at2"/>
<protein>
    <submittedName>
        <fullName evidence="1">Uncharacterized protein</fullName>
    </submittedName>
</protein>
<comment type="caution">
    <text evidence="1">The sequence shown here is derived from an EMBL/GenBank/DDBJ whole genome shotgun (WGS) entry which is preliminary data.</text>
</comment>
<organism evidence="1 2">
    <name type="scientific">Streptomyces mobaraensis</name>
    <name type="common">Streptoverticillium mobaraense</name>
    <dbReference type="NCBI Taxonomy" id="35621"/>
    <lineage>
        <taxon>Bacteria</taxon>
        <taxon>Bacillati</taxon>
        <taxon>Actinomycetota</taxon>
        <taxon>Actinomycetes</taxon>
        <taxon>Kitasatosporales</taxon>
        <taxon>Streptomycetaceae</taxon>
        <taxon>Streptomyces</taxon>
    </lineage>
</organism>
<evidence type="ECO:0000313" key="2">
    <source>
        <dbReference type="Proteomes" id="UP000327000"/>
    </source>
</evidence>
<dbReference type="RefSeq" id="WP_152262619.1">
    <property type="nucleotide sequence ID" value="NZ_VOKX01000009.1"/>
</dbReference>
<accession>A0A5N5WCJ8</accession>
<evidence type="ECO:0000313" key="1">
    <source>
        <dbReference type="EMBL" id="KAB7850051.1"/>
    </source>
</evidence>
<name>A0A5N5WCJ8_STRMB</name>
<gene>
    <name evidence="1" type="ORF">FRZ00_05405</name>
</gene>
<sequence>MGQTDLSRPLGRDGGWAEAEPPCRNAAFAELPVRPYDLLTLGACRVLAALWSALRLRRAAGMLRHYLRGTGGNRRVDADELLALPPVRAVVDEQLDRWRAEALDRWAGGERWSGEGRWPAEERWPMDERTPVAYPADSGWRDLLITRRVHPDWWLALRCVEFRLTGTVRVDAAGRTAVDYRFAVHKAWNFDRGKSELGVPFAPFARLHETGLAREFTVTGEAFGHG</sequence>
<dbReference type="AlphaFoldDB" id="A0A5N5WCJ8"/>